<name>A0A0F8WIE5_9EURO</name>
<evidence type="ECO:0000259" key="2">
    <source>
        <dbReference type="PROSITE" id="PS50802"/>
    </source>
</evidence>
<dbReference type="InterPro" id="IPR050704">
    <property type="entry name" value="Peptidase_C85-like"/>
</dbReference>
<dbReference type="Gene3D" id="3.90.70.80">
    <property type="match status" value="1"/>
</dbReference>
<dbReference type="STRING" id="308745.A0A0F8WIE5"/>
<dbReference type="FunFam" id="3.90.70.80:FF:000020">
    <property type="entry name" value="OTU-like cysteine protease, putative"/>
    <property type="match status" value="1"/>
</dbReference>
<dbReference type="GO" id="GO:0004843">
    <property type="term" value="F:cysteine-type deubiquitinase activity"/>
    <property type="evidence" value="ECO:0007669"/>
    <property type="project" value="TreeGrafter"/>
</dbReference>
<dbReference type="SUPFAM" id="SSF54001">
    <property type="entry name" value="Cysteine proteinases"/>
    <property type="match status" value="1"/>
</dbReference>
<accession>A0A0F8WIE5</accession>
<evidence type="ECO:0000256" key="1">
    <source>
        <dbReference type="SAM" id="MobiDB-lite"/>
    </source>
</evidence>
<dbReference type="GO" id="GO:0016579">
    <property type="term" value="P:protein deubiquitination"/>
    <property type="evidence" value="ECO:0007669"/>
    <property type="project" value="TreeGrafter"/>
</dbReference>
<protein>
    <submittedName>
        <fullName evidence="3">Putative OTU-like cysteine protease</fullName>
    </submittedName>
</protein>
<proteinExistence type="predicted"/>
<evidence type="ECO:0000313" key="3">
    <source>
        <dbReference type="EMBL" id="KKK17560.1"/>
    </source>
</evidence>
<evidence type="ECO:0000313" key="4">
    <source>
        <dbReference type="Proteomes" id="UP000034291"/>
    </source>
</evidence>
<dbReference type="InterPro" id="IPR003323">
    <property type="entry name" value="OTU_dom"/>
</dbReference>
<keyword evidence="4" id="KW-1185">Reference proteome</keyword>
<gene>
    <name evidence="3" type="ORF">ARAM_005948</name>
</gene>
<dbReference type="OrthoDB" id="415023at2759"/>
<dbReference type="PANTHER" id="PTHR12419">
    <property type="entry name" value="OTU DOMAIN CONTAINING PROTEIN"/>
    <property type="match status" value="1"/>
</dbReference>
<dbReference type="GO" id="GO:0006508">
    <property type="term" value="P:proteolysis"/>
    <property type="evidence" value="ECO:0007669"/>
    <property type="project" value="UniProtKB-KW"/>
</dbReference>
<dbReference type="EMBL" id="JZBS01002718">
    <property type="protein sequence ID" value="KKK17560.1"/>
    <property type="molecule type" value="Genomic_DNA"/>
</dbReference>
<dbReference type="PROSITE" id="PS50802">
    <property type="entry name" value="OTU"/>
    <property type="match status" value="1"/>
</dbReference>
<feature type="region of interest" description="Disordered" evidence="1">
    <location>
        <begin position="73"/>
        <end position="172"/>
    </location>
</feature>
<dbReference type="InterPro" id="IPR038765">
    <property type="entry name" value="Papain-like_cys_pep_sf"/>
</dbReference>
<feature type="compositionally biased region" description="Basic residues" evidence="1">
    <location>
        <begin position="135"/>
        <end position="148"/>
    </location>
</feature>
<dbReference type="PANTHER" id="PTHR12419:SF10">
    <property type="entry name" value="DEUBIQUITINASE OTUD6B"/>
    <property type="match status" value="1"/>
</dbReference>
<comment type="caution">
    <text evidence="3">The sequence shown here is derived from an EMBL/GenBank/DDBJ whole genome shotgun (WGS) entry which is preliminary data.</text>
</comment>
<feature type="compositionally biased region" description="Basic and acidic residues" evidence="1">
    <location>
        <begin position="163"/>
        <end position="172"/>
    </location>
</feature>
<dbReference type="AlphaFoldDB" id="A0A0F8WIE5"/>
<organism evidence="3 4">
    <name type="scientific">Aspergillus rambellii</name>
    <dbReference type="NCBI Taxonomy" id="308745"/>
    <lineage>
        <taxon>Eukaryota</taxon>
        <taxon>Fungi</taxon>
        <taxon>Dikarya</taxon>
        <taxon>Ascomycota</taxon>
        <taxon>Pezizomycotina</taxon>
        <taxon>Eurotiomycetes</taxon>
        <taxon>Eurotiomycetidae</taxon>
        <taxon>Eurotiales</taxon>
        <taxon>Aspergillaceae</taxon>
        <taxon>Aspergillus</taxon>
        <taxon>Aspergillus subgen. Nidulantes</taxon>
    </lineage>
</organism>
<feature type="domain" description="OTU" evidence="2">
    <location>
        <begin position="187"/>
        <end position="349"/>
    </location>
</feature>
<dbReference type="Proteomes" id="UP000034291">
    <property type="component" value="Unassembled WGS sequence"/>
</dbReference>
<feature type="compositionally biased region" description="Acidic residues" evidence="1">
    <location>
        <begin position="85"/>
        <end position="95"/>
    </location>
</feature>
<dbReference type="Pfam" id="PF02338">
    <property type="entry name" value="OTU"/>
    <property type="match status" value="1"/>
</dbReference>
<keyword evidence="3" id="KW-0645">Protease</keyword>
<sequence length="351" mass="39185">MIFDSNNLGEIQNFHDHVGFKADSHGVGISESGQETLTNTAYLSATKKTRRGVNDECDRLQQELTERHQAEIAELNGEPTAAPVEDLDDLTLDDDDTKKNGETNGVEATQTQETNGSKAPVAEDLSQPNSQPATRGKKPNRQKARLARRAAEQVAQAVQAEEEAAKLTDHRGNEKEVMDSVFKQFKLQEVEINPDGHCLFSAVANQLDEMGLGLAPDPSRIVLQPTTQSRVDTVVSPKHDGYRAVRAVTADFITEHKDDFEPFMEEPLEQYTRKIKLTAEWGGQLELQAIARAYGVDINVVQGDGRIEKIESGDTHSFDEEERVKRVIWLAYYRHTYGLGEHYNALTKQNQ</sequence>
<reference evidence="3 4" key="1">
    <citation type="submission" date="2015-02" db="EMBL/GenBank/DDBJ databases">
        <title>Draft Genome Sequences of Two Closely-Related Aflatoxigenic Aspergillus Species Obtained from the Cote d'Ivoire.</title>
        <authorList>
            <person name="Moore G.G."/>
            <person name="Beltz S.B."/>
            <person name="Mack B.M."/>
        </authorList>
    </citation>
    <scope>NUCLEOTIDE SEQUENCE [LARGE SCALE GENOMIC DNA]</scope>
    <source>
        <strain evidence="3 4">SRRC1468</strain>
    </source>
</reference>
<keyword evidence="3" id="KW-0378">Hydrolase</keyword>
<dbReference type="CDD" id="cd22762">
    <property type="entry name" value="OTU_fungi_OTU2-like"/>
    <property type="match status" value="1"/>
</dbReference>
<dbReference type="InterPro" id="IPR049771">
    <property type="entry name" value="OTU2-like_OTU"/>
</dbReference>
<feature type="compositionally biased region" description="Polar residues" evidence="1">
    <location>
        <begin position="102"/>
        <end position="117"/>
    </location>
</feature>